<evidence type="ECO:0000256" key="1">
    <source>
        <dbReference type="SAM" id="MobiDB-lite"/>
    </source>
</evidence>
<accession>A0A1E7KNQ4</accession>
<evidence type="ECO:0000259" key="3">
    <source>
        <dbReference type="Pfam" id="PF20789"/>
    </source>
</evidence>
<dbReference type="InterPro" id="IPR049450">
    <property type="entry name" value="ACOT8-like_C"/>
</dbReference>
<dbReference type="InterPro" id="IPR042171">
    <property type="entry name" value="Acyl-CoA_hotdog"/>
</dbReference>
<dbReference type="Proteomes" id="UP000176101">
    <property type="component" value="Unassembled WGS sequence"/>
</dbReference>
<dbReference type="Pfam" id="PF20789">
    <property type="entry name" value="4HBT_3C"/>
    <property type="match status" value="1"/>
</dbReference>
<dbReference type="RefSeq" id="WP_070194907.1">
    <property type="nucleotide sequence ID" value="NZ_LJGU01000095.1"/>
</dbReference>
<comment type="caution">
    <text evidence="4">The sequence shown here is derived from an EMBL/GenBank/DDBJ whole genome shotgun (WGS) entry which is preliminary data.</text>
</comment>
<dbReference type="STRING" id="1075402.AN216_02490"/>
<dbReference type="EMBL" id="LJGU01000095">
    <property type="protein sequence ID" value="OEV05550.1"/>
    <property type="molecule type" value="Genomic_DNA"/>
</dbReference>
<dbReference type="InterPro" id="IPR052389">
    <property type="entry name" value="Sec_Metab_Biosynth-Assoc"/>
</dbReference>
<gene>
    <name evidence="4" type="ORF">AN216_02490</name>
</gene>
<dbReference type="SUPFAM" id="SSF54637">
    <property type="entry name" value="Thioesterase/thiol ester dehydrase-isomerase"/>
    <property type="match status" value="2"/>
</dbReference>
<protein>
    <submittedName>
        <fullName evidence="4">TesB-like acyl-CoA thioesterase 3</fullName>
    </submittedName>
</protein>
<dbReference type="InterPro" id="IPR049449">
    <property type="entry name" value="TesB_ACOT8-like_N"/>
</dbReference>
<dbReference type="InterPro" id="IPR029069">
    <property type="entry name" value="HotDog_dom_sf"/>
</dbReference>
<organism evidence="4 5">
    <name type="scientific">Streptomyces oceani</name>
    <dbReference type="NCBI Taxonomy" id="1075402"/>
    <lineage>
        <taxon>Bacteria</taxon>
        <taxon>Bacillati</taxon>
        <taxon>Actinomycetota</taxon>
        <taxon>Actinomycetes</taxon>
        <taxon>Kitasatosporales</taxon>
        <taxon>Streptomycetaceae</taxon>
        <taxon>Streptomyces</taxon>
    </lineage>
</organism>
<keyword evidence="5" id="KW-1185">Reference proteome</keyword>
<dbReference type="OrthoDB" id="5418286at2"/>
<dbReference type="PANTHER" id="PTHR38110:SF1">
    <property type="entry name" value="THIOESTERASE DOMAIN-CONTAINING PROTEIN"/>
    <property type="match status" value="1"/>
</dbReference>
<feature type="domain" description="Acyl-CoA thioesterase-like N-terminal HotDog" evidence="2">
    <location>
        <begin position="28"/>
        <end position="114"/>
    </location>
</feature>
<evidence type="ECO:0000313" key="5">
    <source>
        <dbReference type="Proteomes" id="UP000176101"/>
    </source>
</evidence>
<name>A0A1E7KNQ4_9ACTN</name>
<sequence>MSDAKISEFDRATALRRRQPGVHDALLDEGWAVGHAVNGGYLLSILARALGADLPHPDPFTISAHYLTASLPGPATVRTELARAGRTLATGSASLWQTDDTGTEVERVRVLATYGELDQLTEDVRTSAKPPHFPPPQECFSPRDNPAGSAANPAMTDRLDLRLDSATVGWALGEPSGSGEMRAWFSFADGRDADALSLLTTVDALPPAAFELGVTGWLPTVELTAHVRARPAPGPLRVALSTRNMAGGFLEEDCEVWDSEDRLVAQARQLARPR</sequence>
<dbReference type="AlphaFoldDB" id="A0A1E7KNQ4"/>
<dbReference type="Pfam" id="PF13622">
    <property type="entry name" value="4HBT_3"/>
    <property type="match status" value="1"/>
</dbReference>
<evidence type="ECO:0000259" key="2">
    <source>
        <dbReference type="Pfam" id="PF13622"/>
    </source>
</evidence>
<dbReference type="PATRIC" id="fig|1075402.3.peg.3888"/>
<feature type="domain" description="Acyl-CoA thioesterase-like C-terminal" evidence="3">
    <location>
        <begin position="146"/>
        <end position="271"/>
    </location>
</feature>
<proteinExistence type="predicted"/>
<dbReference type="Gene3D" id="2.40.160.210">
    <property type="entry name" value="Acyl-CoA thioesterase, double hotdog domain"/>
    <property type="match status" value="1"/>
</dbReference>
<dbReference type="PANTHER" id="PTHR38110">
    <property type="entry name" value="CHROMOSOME 23, WHOLE GENOME SHOTGUN SEQUENCE"/>
    <property type="match status" value="1"/>
</dbReference>
<evidence type="ECO:0000313" key="4">
    <source>
        <dbReference type="EMBL" id="OEV05550.1"/>
    </source>
</evidence>
<feature type="region of interest" description="Disordered" evidence="1">
    <location>
        <begin position="125"/>
        <end position="151"/>
    </location>
</feature>
<reference evidence="4 5" key="1">
    <citation type="journal article" date="2016" name="Front. Microbiol.">
        <title>Comparative Genomics Analysis of Streptomyces Species Reveals Their Adaptation to the Marine Environment and Their Diversity at the Genomic Level.</title>
        <authorList>
            <person name="Tian X."/>
            <person name="Zhang Z."/>
            <person name="Yang T."/>
            <person name="Chen M."/>
            <person name="Li J."/>
            <person name="Chen F."/>
            <person name="Yang J."/>
            <person name="Li W."/>
            <person name="Zhang B."/>
            <person name="Zhang Z."/>
            <person name="Wu J."/>
            <person name="Zhang C."/>
            <person name="Long L."/>
            <person name="Xiao J."/>
        </authorList>
    </citation>
    <scope>NUCLEOTIDE SEQUENCE [LARGE SCALE GENOMIC DNA]</scope>
    <source>
        <strain evidence="4 5">SCSIO 02100</strain>
    </source>
</reference>